<feature type="transmembrane region" description="Helical" evidence="6">
    <location>
        <begin position="44"/>
        <end position="63"/>
    </location>
</feature>
<keyword evidence="8" id="KW-1185">Reference proteome</keyword>
<dbReference type="PANTHER" id="PTHR33529:SF2">
    <property type="entry name" value="LIPOPOLYSACCHARIDE EXPORT SYSTEM PERMEASE PROTEIN LPTG"/>
    <property type="match status" value="1"/>
</dbReference>
<keyword evidence="2" id="KW-1003">Cell membrane</keyword>
<gene>
    <name evidence="7" type="ORF">J3U88_09725</name>
</gene>
<dbReference type="GO" id="GO:0015920">
    <property type="term" value="P:lipopolysaccharide transport"/>
    <property type="evidence" value="ECO:0007669"/>
    <property type="project" value="TreeGrafter"/>
</dbReference>
<evidence type="ECO:0000313" key="7">
    <source>
        <dbReference type="EMBL" id="MBO1318739.1"/>
    </source>
</evidence>
<feature type="transmembrane region" description="Helical" evidence="6">
    <location>
        <begin position="738"/>
        <end position="758"/>
    </location>
</feature>
<evidence type="ECO:0000256" key="6">
    <source>
        <dbReference type="SAM" id="Phobius"/>
    </source>
</evidence>
<feature type="transmembrane region" description="Helical" evidence="6">
    <location>
        <begin position="356"/>
        <end position="378"/>
    </location>
</feature>
<keyword evidence="3 6" id="KW-0812">Transmembrane</keyword>
<dbReference type="Pfam" id="PF03739">
    <property type="entry name" value="LptF_LptG"/>
    <property type="match status" value="2"/>
</dbReference>
<keyword evidence="5 6" id="KW-0472">Membrane</keyword>
<dbReference type="GO" id="GO:0043190">
    <property type="term" value="C:ATP-binding cassette (ABC) transporter complex"/>
    <property type="evidence" value="ECO:0007669"/>
    <property type="project" value="TreeGrafter"/>
</dbReference>
<dbReference type="Proteomes" id="UP000664417">
    <property type="component" value="Unassembled WGS sequence"/>
</dbReference>
<reference evidence="7" key="1">
    <citation type="submission" date="2021-03" db="EMBL/GenBank/DDBJ databases">
        <authorList>
            <person name="Wang G."/>
        </authorList>
    </citation>
    <scope>NUCLEOTIDE SEQUENCE</scope>
    <source>
        <strain evidence="7">KCTC 12899</strain>
    </source>
</reference>
<proteinExistence type="predicted"/>
<organism evidence="7 8">
    <name type="scientific">Acanthopleuribacter pedis</name>
    <dbReference type="NCBI Taxonomy" id="442870"/>
    <lineage>
        <taxon>Bacteria</taxon>
        <taxon>Pseudomonadati</taxon>
        <taxon>Acidobacteriota</taxon>
        <taxon>Holophagae</taxon>
        <taxon>Acanthopleuribacterales</taxon>
        <taxon>Acanthopleuribacteraceae</taxon>
        <taxon>Acanthopleuribacter</taxon>
    </lineage>
</organism>
<feature type="transmembrane region" description="Helical" evidence="6">
    <location>
        <begin position="297"/>
        <end position="315"/>
    </location>
</feature>
<evidence type="ECO:0000256" key="3">
    <source>
        <dbReference type="ARBA" id="ARBA00022692"/>
    </source>
</evidence>
<comment type="caution">
    <text evidence="7">The sequence shown here is derived from an EMBL/GenBank/DDBJ whole genome shotgun (WGS) entry which is preliminary data.</text>
</comment>
<dbReference type="RefSeq" id="WP_207858419.1">
    <property type="nucleotide sequence ID" value="NZ_JAFREP010000007.1"/>
</dbReference>
<dbReference type="AlphaFoldDB" id="A0A8J7Q8C3"/>
<dbReference type="EMBL" id="JAFREP010000007">
    <property type="protein sequence ID" value="MBO1318739.1"/>
    <property type="molecule type" value="Genomic_DNA"/>
</dbReference>
<evidence type="ECO:0000256" key="4">
    <source>
        <dbReference type="ARBA" id="ARBA00022989"/>
    </source>
</evidence>
<evidence type="ECO:0000256" key="5">
    <source>
        <dbReference type="ARBA" id="ARBA00023136"/>
    </source>
</evidence>
<protein>
    <submittedName>
        <fullName evidence="7">LptF/LptG family permease</fullName>
    </submittedName>
</protein>
<evidence type="ECO:0000256" key="1">
    <source>
        <dbReference type="ARBA" id="ARBA00004651"/>
    </source>
</evidence>
<evidence type="ECO:0000256" key="2">
    <source>
        <dbReference type="ARBA" id="ARBA00022475"/>
    </source>
</evidence>
<dbReference type="PANTHER" id="PTHR33529">
    <property type="entry name" value="SLR0882 PROTEIN-RELATED"/>
    <property type="match status" value="1"/>
</dbReference>
<feature type="transmembrane region" description="Helical" evidence="6">
    <location>
        <begin position="528"/>
        <end position="546"/>
    </location>
</feature>
<accession>A0A8J7Q8C3</accession>
<feature type="transmembrane region" description="Helical" evidence="6">
    <location>
        <begin position="441"/>
        <end position="461"/>
    </location>
</feature>
<dbReference type="InterPro" id="IPR005495">
    <property type="entry name" value="LptG/LptF_permease"/>
</dbReference>
<feature type="transmembrane region" description="Helical" evidence="6">
    <location>
        <begin position="132"/>
        <end position="150"/>
    </location>
</feature>
<feature type="transmembrane region" description="Helical" evidence="6">
    <location>
        <begin position="489"/>
        <end position="508"/>
    </location>
</feature>
<keyword evidence="4 6" id="KW-1133">Transmembrane helix</keyword>
<name>A0A8J7Q8C3_9BACT</name>
<feature type="transmembrane region" description="Helical" evidence="6">
    <location>
        <begin position="770"/>
        <end position="789"/>
    </location>
</feature>
<sequence length="792" mass="89774">MPKQSLTPAAVSEKHEKPCQPRTGLFPLWSRLDSYIFGEINRPFMMAMLVYNGIFFIKTLAAVAELSGGKFEIPYSLLILFFVSEIPEFLFITITMSFLFAALAGMGRLSTDSEILAPQVVGVSFWRLSRPVFVYGGLLTLFLLVIANWIGPMLNRVWLNESRNFSEIAMPNIQPGVINPLGKSMLYVDRVEEDRLADLIFVDVSEEKEEILIAEHASIYENRDLDLFRAVKIDLLKDQTMKTYATTEMTLSLPMPAALDGLGLKGAPRDLLDTPRLKRYLAQQTDPKRKRDLEIELYQRLFNPLICLVFALYAVPLGAKHARIRKGSGFGTSLVLIGFYFIVSKIARDAASQDKIHLLVGMAGPTLVFLAGGVILQVGKNRWWSQPLRRLQDRILYVMYKPINKLFNTLKKKKTQDAPQGGAAQTFIFPSRLDIYVTRSFLSIFFLVQCSLLVLALLVEYTQVGKYVTRNQIAPDVVLRYLGFKLPEMLDLTFFLCLLISTLILFAVMSKYQEVTAVRAAGGSLQRLCLPLVFCGLGASIFNFYISNTFLPYANRRATVLRNEIRQKSESTFSQDVWLKTAPGEIVNFQVYDHRTKRLLGVRRFRIGKDQPAMVERTELPQVVFRNNQWKAAVPGKRWAFHRDSPDQAMKPTVSAIAENDPVSLNIKHEDLMRKRRKPSEFSLKELRGYIRYVRELGYVEPSFQTELNVKFAQPLVPLIMMMLAMPLGFQFGRRGTFFGVGIGLVAGLLFLGLFEALRQMGGSGLVHPIVAGWSVVVLFGFFSLYRFVNLE</sequence>
<feature type="transmembrane region" description="Helical" evidence="6">
    <location>
        <begin position="327"/>
        <end position="344"/>
    </location>
</feature>
<evidence type="ECO:0000313" key="8">
    <source>
        <dbReference type="Proteomes" id="UP000664417"/>
    </source>
</evidence>
<comment type="subcellular location">
    <subcellularLocation>
        <location evidence="1">Cell membrane</location>
        <topology evidence="1">Multi-pass membrane protein</topology>
    </subcellularLocation>
</comment>
<feature type="transmembrane region" description="Helical" evidence="6">
    <location>
        <begin position="75"/>
        <end position="103"/>
    </location>
</feature>